<protein>
    <submittedName>
        <fullName evidence="7">FAD-dependent oxidoreductase</fullName>
    </submittedName>
</protein>
<organism evidence="7 8">
    <name type="scientific">Paenibacillus aestuarii</name>
    <dbReference type="NCBI Taxonomy" id="516965"/>
    <lineage>
        <taxon>Bacteria</taxon>
        <taxon>Bacillati</taxon>
        <taxon>Bacillota</taxon>
        <taxon>Bacilli</taxon>
        <taxon>Bacillales</taxon>
        <taxon>Paenibacillaceae</taxon>
        <taxon>Paenibacillus</taxon>
    </lineage>
</organism>
<keyword evidence="2" id="KW-0479">Metal-binding</keyword>
<keyword evidence="5" id="KW-0411">Iron-sulfur</keyword>
<dbReference type="Proteomes" id="UP001596044">
    <property type="component" value="Unassembled WGS sequence"/>
</dbReference>
<dbReference type="EMBL" id="JBHSMJ010000008">
    <property type="protein sequence ID" value="MFC5447515.1"/>
    <property type="molecule type" value="Genomic_DNA"/>
</dbReference>
<evidence type="ECO:0000313" key="8">
    <source>
        <dbReference type="Proteomes" id="UP001596044"/>
    </source>
</evidence>
<dbReference type="SUPFAM" id="SSF51905">
    <property type="entry name" value="FAD/NAD(P)-binding domain"/>
    <property type="match status" value="1"/>
</dbReference>
<feature type="region of interest" description="Disordered" evidence="6">
    <location>
        <begin position="41"/>
        <end position="67"/>
    </location>
</feature>
<evidence type="ECO:0000256" key="1">
    <source>
        <dbReference type="ARBA" id="ARBA00022485"/>
    </source>
</evidence>
<dbReference type="Gene3D" id="3.50.50.60">
    <property type="entry name" value="FAD/NAD(P)-binding domain"/>
    <property type="match status" value="1"/>
</dbReference>
<dbReference type="InterPro" id="IPR036188">
    <property type="entry name" value="FAD/NAD-bd_sf"/>
</dbReference>
<feature type="region of interest" description="Disordered" evidence="6">
    <location>
        <begin position="541"/>
        <end position="583"/>
    </location>
</feature>
<dbReference type="RefSeq" id="WP_270884135.1">
    <property type="nucleotide sequence ID" value="NZ_JAQFVF010000061.1"/>
</dbReference>
<keyword evidence="4" id="KW-0408">Iron</keyword>
<reference evidence="8" key="1">
    <citation type="journal article" date="2019" name="Int. J. Syst. Evol. Microbiol.">
        <title>The Global Catalogue of Microorganisms (GCM) 10K type strain sequencing project: providing services to taxonomists for standard genome sequencing and annotation.</title>
        <authorList>
            <consortium name="The Broad Institute Genomics Platform"/>
            <consortium name="The Broad Institute Genome Sequencing Center for Infectious Disease"/>
            <person name="Wu L."/>
            <person name="Ma J."/>
        </authorList>
    </citation>
    <scope>NUCLEOTIDE SEQUENCE [LARGE SCALE GENOMIC DNA]</scope>
    <source>
        <strain evidence="8">KACC 11904</strain>
    </source>
</reference>
<keyword evidence="1" id="KW-0004">4Fe-4S</keyword>
<evidence type="ECO:0000256" key="2">
    <source>
        <dbReference type="ARBA" id="ARBA00022723"/>
    </source>
</evidence>
<evidence type="ECO:0000256" key="5">
    <source>
        <dbReference type="ARBA" id="ARBA00023014"/>
    </source>
</evidence>
<dbReference type="Pfam" id="PF12831">
    <property type="entry name" value="FAD_oxidored"/>
    <property type="match status" value="1"/>
</dbReference>
<accession>A0ABW0K2P5</accession>
<keyword evidence="8" id="KW-1185">Reference proteome</keyword>
<evidence type="ECO:0000256" key="3">
    <source>
        <dbReference type="ARBA" id="ARBA00023002"/>
    </source>
</evidence>
<evidence type="ECO:0000256" key="6">
    <source>
        <dbReference type="SAM" id="MobiDB-lite"/>
    </source>
</evidence>
<dbReference type="PANTHER" id="PTHR43498:SF1">
    <property type="entry name" value="COB--COM HETERODISULFIDE REDUCTASE IRON-SULFUR SUBUNIT A"/>
    <property type="match status" value="1"/>
</dbReference>
<feature type="compositionally biased region" description="Low complexity" evidence="6">
    <location>
        <begin position="543"/>
        <end position="577"/>
    </location>
</feature>
<comment type="caution">
    <text evidence="7">The sequence shown here is derived from an EMBL/GenBank/DDBJ whole genome shotgun (WGS) entry which is preliminary data.</text>
</comment>
<evidence type="ECO:0000313" key="7">
    <source>
        <dbReference type="EMBL" id="MFC5447515.1"/>
    </source>
</evidence>
<sequence>MRLLSPRIQLIIAIAVILIVASVFSVNKFWIQHDKSEVPTAPAISHENPSELPSKQEATAATTENPNNVSEHTDIVVIGSELEGLYLARAAADEGLQVHILDPHAEFGGQILQSQMLFLDETKDDQGKVLVQGRAKELFDGFRNGKIRKLPEFTAYMDKLKLNIPIESGIVIDDIEQVETPDNLHKINSIEYTDANHTKKRITASYYVDNSDYAALISRLNVKRLPGLESFYGQKNIEYMSAGMMMKFKNVDWKKFNTAFNQLKAEEKKKQFGGGYVDNNFAIGLSGMTNGYHPSNDRVFLRGLNAVNQRDGDVLINALLVYTVDPADPASVQEAVALGNKETPLILDYFRKVLPGWEQATLGDLPTYPYIREYNHYEMDYVLKPSDLLSGRMFWDNVSIGGYPLDLQGTSANKWGIEMGRPDKYGMPLRSFMLKNYDNVIAAGKNVGSSAIAYGSTRIQPNTSLAAESIGIILGQLHGKQRLRDVQPEDMEKLQKYIADRYHIKLTGITGANKISGWNDEEIRKLDAGEITYPNYVLKRKQAAPPASVSTPKPSPTPSHHSSSAAASTPTTTTTPTPAHPKK</sequence>
<feature type="compositionally biased region" description="Polar residues" evidence="6">
    <location>
        <begin position="51"/>
        <end position="67"/>
    </location>
</feature>
<proteinExistence type="predicted"/>
<dbReference type="InterPro" id="IPR039650">
    <property type="entry name" value="HdrA-like"/>
</dbReference>
<gene>
    <name evidence="7" type="ORF">ACFPOG_04550</name>
</gene>
<name>A0ABW0K2P5_9BACL</name>
<evidence type="ECO:0000256" key="4">
    <source>
        <dbReference type="ARBA" id="ARBA00023004"/>
    </source>
</evidence>
<dbReference type="PANTHER" id="PTHR43498">
    <property type="entry name" value="FERREDOXIN:COB-COM HETERODISULFIDE REDUCTASE SUBUNIT A"/>
    <property type="match status" value="1"/>
</dbReference>
<keyword evidence="3" id="KW-0560">Oxidoreductase</keyword>